<protein>
    <submittedName>
        <fullName evidence="3">Uncharacterized protein</fullName>
    </submittedName>
</protein>
<reference evidence="3 4" key="1">
    <citation type="submission" date="2019-11" db="EMBL/GenBank/DDBJ databases">
        <title>The genome sequence of Methylocystis heyeri.</title>
        <authorList>
            <person name="Oshkin I.Y."/>
            <person name="Miroshnikov K."/>
            <person name="Dedysh S.N."/>
        </authorList>
    </citation>
    <scope>NUCLEOTIDE SEQUENCE [LARGE SCALE GENOMIC DNA]</scope>
    <source>
        <strain evidence="3 4">H2</strain>
    </source>
</reference>
<dbReference type="Proteomes" id="UP000309061">
    <property type="component" value="Chromosome"/>
</dbReference>
<sequence length="726" mass="76310">MSAMTVEMLLRLVDQFTAPMRAAESELKNFDKAAKDLGKSSGAGGAGPAVAWIEQQRQIEKAAKELDSYRKEVEKSESAMRAMADAAIARKLAHESVDLAMAGVKAGVEGAHTEVSLETQGNSAADIREIQAKAAELSRQFRAFDKTSIENMIADAKTFVGSLEHAYEAMPELLKLRTIQQGMHGHSSDKDFAYLAKALEQGGVANDPAKRAARVDTFARWMDVYRDTFSVDAINEFYSGLKGPIARTLSEDFLRGAGGHFIQEMGGHQAGNALSQMYMAIVAGRAQPRALASLNDLGLLDKDKIVEGGPFGVRAAQPGAVQGWRLFQSDPDKWITQVLGPALEKLSAERREEVEASLFSDATARNIADKLLNQQQIIQKDRNQIAASPGLAAAESWANKAPSMAVHAVTSQFENMLRDANKGVMPAATGFMNWLAQIESALSSVTERYPAGAAIAELSAAAAGLTASLKISMAAMTKARSWWTGESAAGAPAGVQAGSEYAEMVKEVAKGNGRIPAKLAAKILQGGPEAQSQLIKDAEAYAKGEGPIAAEAASVGRNLLKGLGKGLLMGVVSAAAEAGMEKVEEKAFGWTPESNAKARAAIEGKAHAFWRSHGVEMPWWEKEQPAGPAGGGGASAGAAAPKVDTGEIDQAKAKAEEAGPQIKAALDVTAKPTVDISSIEAAIGAADSLIAKLERAKTAARGAALEINRSAGSSGLGSLHDGTETH</sequence>
<dbReference type="KEGG" id="mhey:H2LOC_014190"/>
<accession>A0A6B8KI96</accession>
<evidence type="ECO:0000256" key="1">
    <source>
        <dbReference type="SAM" id="Coils"/>
    </source>
</evidence>
<gene>
    <name evidence="3" type="ORF">H2LOC_014190</name>
</gene>
<evidence type="ECO:0000256" key="2">
    <source>
        <dbReference type="SAM" id="MobiDB-lite"/>
    </source>
</evidence>
<keyword evidence="1" id="KW-0175">Coiled coil</keyword>
<organism evidence="3 4">
    <name type="scientific">Methylocystis heyeri</name>
    <dbReference type="NCBI Taxonomy" id="391905"/>
    <lineage>
        <taxon>Bacteria</taxon>
        <taxon>Pseudomonadati</taxon>
        <taxon>Pseudomonadota</taxon>
        <taxon>Alphaproteobacteria</taxon>
        <taxon>Hyphomicrobiales</taxon>
        <taxon>Methylocystaceae</taxon>
        <taxon>Methylocystis</taxon>
    </lineage>
</organism>
<dbReference type="RefSeq" id="WP_136497634.1">
    <property type="nucleotide sequence ID" value="NZ_CP046052.1"/>
</dbReference>
<name>A0A6B8KI96_9HYPH</name>
<keyword evidence="4" id="KW-1185">Reference proteome</keyword>
<dbReference type="EMBL" id="CP046052">
    <property type="protein sequence ID" value="QGM46751.1"/>
    <property type="molecule type" value="Genomic_DNA"/>
</dbReference>
<proteinExistence type="predicted"/>
<feature type="region of interest" description="Disordered" evidence="2">
    <location>
        <begin position="621"/>
        <end position="643"/>
    </location>
</feature>
<evidence type="ECO:0000313" key="3">
    <source>
        <dbReference type="EMBL" id="QGM46751.1"/>
    </source>
</evidence>
<evidence type="ECO:0000313" key="4">
    <source>
        <dbReference type="Proteomes" id="UP000309061"/>
    </source>
</evidence>
<dbReference type="OrthoDB" id="8113249at2"/>
<dbReference type="AlphaFoldDB" id="A0A6B8KI96"/>
<feature type="coiled-coil region" evidence="1">
    <location>
        <begin position="52"/>
        <end position="86"/>
    </location>
</feature>